<dbReference type="STRING" id="879819.A0A0J0XSQ5"/>
<organism evidence="3 4">
    <name type="scientific">Cutaneotrichosporon oleaginosum</name>
    <dbReference type="NCBI Taxonomy" id="879819"/>
    <lineage>
        <taxon>Eukaryota</taxon>
        <taxon>Fungi</taxon>
        <taxon>Dikarya</taxon>
        <taxon>Basidiomycota</taxon>
        <taxon>Agaricomycotina</taxon>
        <taxon>Tremellomycetes</taxon>
        <taxon>Trichosporonales</taxon>
        <taxon>Trichosporonaceae</taxon>
        <taxon>Cutaneotrichosporon</taxon>
    </lineage>
</organism>
<accession>A0A0J0XSQ5</accession>
<keyword evidence="2" id="KW-0472">Membrane</keyword>
<protein>
    <submittedName>
        <fullName evidence="3">Uncharacterized protein</fullName>
    </submittedName>
</protein>
<keyword evidence="2" id="KW-1133">Transmembrane helix</keyword>
<dbReference type="EMBL" id="KQ087189">
    <property type="protein sequence ID" value="KLT44136.1"/>
    <property type="molecule type" value="Genomic_DNA"/>
</dbReference>
<feature type="region of interest" description="Disordered" evidence="1">
    <location>
        <begin position="405"/>
        <end position="452"/>
    </location>
</feature>
<dbReference type="AlphaFoldDB" id="A0A0J0XSQ5"/>
<dbReference type="OrthoDB" id="2564485at2759"/>
<evidence type="ECO:0000313" key="4">
    <source>
        <dbReference type="Proteomes" id="UP000053611"/>
    </source>
</evidence>
<reference evidence="3 4" key="1">
    <citation type="submission" date="2015-03" db="EMBL/GenBank/DDBJ databases">
        <title>Genomics and transcriptomics of the oil-accumulating basidiomycete yeast T. oleaginosus allow insights into substrate utilization and the diverse evolutionary trajectories of mating systems in fungi.</title>
        <authorList>
            <consortium name="DOE Joint Genome Institute"/>
            <person name="Kourist R."/>
            <person name="Kracht O."/>
            <person name="Bracharz F."/>
            <person name="Lipzen A."/>
            <person name="Nolan M."/>
            <person name="Ohm R."/>
            <person name="Grigoriev I."/>
            <person name="Sun S."/>
            <person name="Heitman J."/>
            <person name="Bruck T."/>
            <person name="Nowrousian M."/>
        </authorList>
    </citation>
    <scope>NUCLEOTIDE SEQUENCE [LARGE SCALE GENOMIC DNA]</scope>
    <source>
        <strain evidence="3 4">IBC0246</strain>
    </source>
</reference>
<sequence length="452" mass="50898">MLRNLFEFNVTRPFPYGRLWNLLTLIFSALVFVFVVIYATATAGYETVTRSSPNYNLRLTGWHTIFITKKTGICDTRLLTIGDEVYTTDGVIPWTIMTWRNRATGDFRWSVDYAAEKLESCTLYKLVMEPNMQTEISTIIASLNCTVGPYEVTLGADISFPANVQVAEARMASVGFTPDKQVAVNWNALFDLSMAWDSLLNLYGAAQNQPNYRLSTSVASNGTDFCGHQIVSDDLSKCQRRFVEPTTYTRWSAIDSDPTDRYNQGILAQMNAPFVNLAVWVIQLAYWDLGLASTDNLIRNYAGRQQYLQRCTNCPMIDMLLDRQPGGLWFSDTVLPLTDPGFTPPSDQSFNIQYLCKVRQLKQPANLIQSVLVATFSLFGAYWAFYRTVWVLWGTHFGEERHKRVFNGEPETPTPTSTLGYGPVKPGSPSPGAYGQPATYPQQQGYFGPQKV</sequence>
<proteinExistence type="predicted"/>
<feature type="transmembrane region" description="Helical" evidence="2">
    <location>
        <begin position="20"/>
        <end position="41"/>
    </location>
</feature>
<evidence type="ECO:0000313" key="3">
    <source>
        <dbReference type="EMBL" id="KLT44136.1"/>
    </source>
</evidence>
<gene>
    <name evidence="3" type="ORF">CC85DRAFT_283923</name>
</gene>
<name>A0A0J0XSQ5_9TREE</name>
<keyword evidence="4" id="KW-1185">Reference proteome</keyword>
<keyword evidence="2" id="KW-0812">Transmembrane</keyword>
<evidence type="ECO:0000256" key="2">
    <source>
        <dbReference type="SAM" id="Phobius"/>
    </source>
</evidence>
<dbReference type="Proteomes" id="UP000053611">
    <property type="component" value="Unassembled WGS sequence"/>
</dbReference>
<evidence type="ECO:0000256" key="1">
    <source>
        <dbReference type="SAM" id="MobiDB-lite"/>
    </source>
</evidence>